<protein>
    <recommendedName>
        <fullName evidence="3">CopG family transcriptional regulator</fullName>
    </recommendedName>
</protein>
<accession>A0A1J4RTJ3</accession>
<evidence type="ECO:0008006" key="3">
    <source>
        <dbReference type="Google" id="ProtNLM"/>
    </source>
</evidence>
<gene>
    <name evidence="1" type="ORF">AUJ40_00270</name>
</gene>
<comment type="caution">
    <text evidence="1">The sequence shown here is derived from an EMBL/GenBank/DDBJ whole genome shotgun (WGS) entry which is preliminary data.</text>
</comment>
<dbReference type="Pfam" id="PF04214">
    <property type="entry name" value="DUF411"/>
    <property type="match status" value="1"/>
</dbReference>
<proteinExistence type="predicted"/>
<evidence type="ECO:0000313" key="1">
    <source>
        <dbReference type="EMBL" id="OIN90223.1"/>
    </source>
</evidence>
<sequence length="159" mass="17104">MKNIILIALPIIIVAILIWGFTSGGNSSKKPEVNNLQGLTADIYMSPTCGCCKVFKSILSDAGVKTNRITRDDMVAVKKQFNIPKEKESCHTTIIGGYVVEGHIPMEAISKLLAEKPAIRGIVMPGMPAGSLGMTGSKSDPFEIFELNDSGSDNIFMTI</sequence>
<name>A0A1J4RTJ3_9BACT</name>
<dbReference type="SUPFAM" id="SSF52833">
    <property type="entry name" value="Thioredoxin-like"/>
    <property type="match status" value="1"/>
</dbReference>
<evidence type="ECO:0000313" key="2">
    <source>
        <dbReference type="Proteomes" id="UP000182753"/>
    </source>
</evidence>
<organism evidence="1 2">
    <name type="scientific">Candidatus Berkelbacteria bacterium CG1_02_42_45</name>
    <dbReference type="NCBI Taxonomy" id="1805036"/>
    <lineage>
        <taxon>Bacteria</taxon>
        <taxon>Candidatus Berkelbacteria</taxon>
    </lineage>
</organism>
<dbReference type="InterPro" id="IPR036249">
    <property type="entry name" value="Thioredoxin-like_sf"/>
</dbReference>
<reference evidence="1 2" key="1">
    <citation type="journal article" date="2016" name="Environ. Microbiol.">
        <title>Genomic resolution of a cold subsurface aquifer community provides metabolic insights for novel microbes adapted to high CO concentrations.</title>
        <authorList>
            <person name="Probst A.J."/>
            <person name="Castelle C.J."/>
            <person name="Singh A."/>
            <person name="Brown C.T."/>
            <person name="Anantharaman K."/>
            <person name="Sharon I."/>
            <person name="Hug L.A."/>
            <person name="Burstein D."/>
            <person name="Emerson J.B."/>
            <person name="Thomas B.C."/>
            <person name="Banfield J.F."/>
        </authorList>
    </citation>
    <scope>NUCLEOTIDE SEQUENCE [LARGE SCALE GENOMIC DNA]</scope>
    <source>
        <strain evidence="1">CG1_02_42_45</strain>
    </source>
</reference>
<dbReference type="AlphaFoldDB" id="A0A1J4RTJ3"/>
<dbReference type="Proteomes" id="UP000182753">
    <property type="component" value="Unassembled WGS sequence"/>
</dbReference>
<dbReference type="InterPro" id="IPR007332">
    <property type="entry name" value="DUF411"/>
</dbReference>
<dbReference type="EMBL" id="MNUJ01000005">
    <property type="protein sequence ID" value="OIN90223.1"/>
    <property type="molecule type" value="Genomic_DNA"/>
</dbReference>